<dbReference type="RefSeq" id="WP_076584746.1">
    <property type="nucleotide sequence ID" value="NZ_FTLW01000001.1"/>
</dbReference>
<dbReference type="Proteomes" id="UP000241788">
    <property type="component" value="Unassembled WGS sequence"/>
</dbReference>
<dbReference type="InterPro" id="IPR036942">
    <property type="entry name" value="Beta-barrel_TonB_sf"/>
</dbReference>
<reference evidence="11" key="1">
    <citation type="submission" date="2017-01" db="EMBL/GenBank/DDBJ databases">
        <authorList>
            <person name="Varghese N."/>
            <person name="Submissions S."/>
        </authorList>
    </citation>
    <scope>NUCLEOTIDE SEQUENCE [LARGE SCALE GENOMIC DNA]</scope>
    <source>
        <strain evidence="11">UM1</strain>
    </source>
</reference>
<dbReference type="Gene3D" id="2.40.170.20">
    <property type="entry name" value="TonB-dependent receptor, beta-barrel domain"/>
    <property type="match status" value="1"/>
</dbReference>
<keyword evidence="3" id="KW-1134">Transmembrane beta strand</keyword>
<keyword evidence="2" id="KW-0813">Transport</keyword>
<dbReference type="InterPro" id="IPR057601">
    <property type="entry name" value="Oar-like_b-barrel"/>
</dbReference>
<evidence type="ECO:0000256" key="7">
    <source>
        <dbReference type="SAM" id="MobiDB-lite"/>
    </source>
</evidence>
<dbReference type="EMBL" id="FTLW01000001">
    <property type="protein sequence ID" value="SIP94704.1"/>
    <property type="molecule type" value="Genomic_DNA"/>
</dbReference>
<feature type="domain" description="TonB-dependent transporter Oar-like beta-barrel" evidence="9">
    <location>
        <begin position="248"/>
        <end position="312"/>
    </location>
</feature>
<dbReference type="SUPFAM" id="SSF56935">
    <property type="entry name" value="Porins"/>
    <property type="match status" value="1"/>
</dbReference>
<comment type="subcellular location">
    <subcellularLocation>
        <location evidence="1">Cell outer membrane</location>
        <topology evidence="1">Multi-pass membrane protein</topology>
    </subcellularLocation>
</comment>
<name>A0A1N6NRI6_9GAMM</name>
<dbReference type="PANTHER" id="PTHR30069">
    <property type="entry name" value="TONB-DEPENDENT OUTER MEMBRANE RECEPTOR"/>
    <property type="match status" value="1"/>
</dbReference>
<dbReference type="OrthoDB" id="9768147at2"/>
<dbReference type="Gene3D" id="2.60.40.1120">
    <property type="entry name" value="Carboxypeptidase-like, regulatory domain"/>
    <property type="match status" value="1"/>
</dbReference>
<dbReference type="InterPro" id="IPR008969">
    <property type="entry name" value="CarboxyPept-like_regulatory"/>
</dbReference>
<feature type="signal peptide" evidence="8">
    <location>
        <begin position="1"/>
        <end position="27"/>
    </location>
</feature>
<evidence type="ECO:0000313" key="11">
    <source>
        <dbReference type="Proteomes" id="UP000241788"/>
    </source>
</evidence>
<evidence type="ECO:0000256" key="5">
    <source>
        <dbReference type="ARBA" id="ARBA00023136"/>
    </source>
</evidence>
<dbReference type="GO" id="GO:0009279">
    <property type="term" value="C:cell outer membrane"/>
    <property type="evidence" value="ECO:0007669"/>
    <property type="project" value="UniProtKB-SubCell"/>
</dbReference>
<dbReference type="GO" id="GO:0044718">
    <property type="term" value="P:siderophore transmembrane transport"/>
    <property type="evidence" value="ECO:0007669"/>
    <property type="project" value="TreeGrafter"/>
</dbReference>
<feature type="region of interest" description="Disordered" evidence="7">
    <location>
        <begin position="136"/>
        <end position="157"/>
    </location>
</feature>
<evidence type="ECO:0000256" key="8">
    <source>
        <dbReference type="SAM" id="SignalP"/>
    </source>
</evidence>
<keyword evidence="10" id="KW-0121">Carboxypeptidase</keyword>
<dbReference type="STRING" id="1604334.SAMN05421546_0354"/>
<proteinExistence type="predicted"/>
<dbReference type="AlphaFoldDB" id="A0A1N6NRI6"/>
<feature type="compositionally biased region" description="Polar residues" evidence="7">
    <location>
        <begin position="145"/>
        <end position="157"/>
    </location>
</feature>
<keyword evidence="10" id="KW-0645">Protease</keyword>
<keyword evidence="5" id="KW-0472">Membrane</keyword>
<evidence type="ECO:0000256" key="2">
    <source>
        <dbReference type="ARBA" id="ARBA00022448"/>
    </source>
</evidence>
<evidence type="ECO:0000256" key="3">
    <source>
        <dbReference type="ARBA" id="ARBA00022452"/>
    </source>
</evidence>
<keyword evidence="8" id="KW-0732">Signal</keyword>
<organism evidence="10 11">
    <name type="scientific">Solilutibacter tolerans</name>
    <dbReference type="NCBI Taxonomy" id="1604334"/>
    <lineage>
        <taxon>Bacteria</taxon>
        <taxon>Pseudomonadati</taxon>
        <taxon>Pseudomonadota</taxon>
        <taxon>Gammaproteobacteria</taxon>
        <taxon>Lysobacterales</taxon>
        <taxon>Lysobacteraceae</taxon>
        <taxon>Solilutibacter</taxon>
    </lineage>
</organism>
<evidence type="ECO:0000259" key="9">
    <source>
        <dbReference type="Pfam" id="PF25183"/>
    </source>
</evidence>
<keyword evidence="10" id="KW-0378">Hydrolase</keyword>
<evidence type="ECO:0000256" key="1">
    <source>
        <dbReference type="ARBA" id="ARBA00004571"/>
    </source>
</evidence>
<evidence type="ECO:0000313" key="10">
    <source>
        <dbReference type="EMBL" id="SIP94704.1"/>
    </source>
</evidence>
<keyword evidence="11" id="KW-1185">Reference proteome</keyword>
<feature type="chain" id="PRO_5013269556" evidence="8">
    <location>
        <begin position="28"/>
        <end position="1077"/>
    </location>
</feature>
<dbReference type="GO" id="GO:0004180">
    <property type="term" value="F:carboxypeptidase activity"/>
    <property type="evidence" value="ECO:0007669"/>
    <property type="project" value="UniProtKB-KW"/>
</dbReference>
<accession>A0A1N6NRI6</accession>
<evidence type="ECO:0000256" key="6">
    <source>
        <dbReference type="ARBA" id="ARBA00023237"/>
    </source>
</evidence>
<keyword evidence="6" id="KW-0998">Cell outer membrane</keyword>
<gene>
    <name evidence="10" type="ORF">SAMN05421546_0354</name>
</gene>
<dbReference type="Pfam" id="PF25183">
    <property type="entry name" value="OMP_b-brl_4"/>
    <property type="match status" value="2"/>
</dbReference>
<protein>
    <submittedName>
        <fullName evidence="10">Carboxypeptidase regulatory-like domain-containing protein</fullName>
    </submittedName>
</protein>
<sequence length="1077" mass="118592">MNRTQTLRRSKLALGLIAAMAAAPVFAQSTSAGVAGQVTGADGQPVAGAQVIITHVDSGTFSTVTTDANGRYTARGLRVGGPYTIAVNKSGAGSDTENNVFLGLDQVTQVNAQLGGNQQTLDTVVVTGTMGPVDFSTANKGMGTTVGQRELQNTPTPNRSIQDVARLDPRVNVTDRARGEISALGQNSRMNNISVDAVGVNDPFGLEANGLPYVGTPISQDSIEEYSISTANYDVTNSRSIGANINAVTKSGTNNFHGSLYYSYTDAKNLTGDNPSEYRGFVRDWTGGLTFSGPIVKDKLFFFVSAEQTKNIAPGPDYGPVGSGATNEVRNLTQADIDRIIQIAQGYGLNPGSLDASSVDTDSKRYLVKFDWNINADHRASFRFNKVREVEPILGGFSANGIALSSYWYARKRNNDNYVLNLYNDWSENFSTESSLSYTNYEVLRDGLLGDQPQVIINLGRNANGQYNNTNPYVDLGEEQFSHYNELGVKTWKAFTAATLFAGDHEFKFGFDYQSDEFYNLFGRTQFGAYTFNGLDNFANGVYNRFDLYQPAAGYTLSDVAAKWTLKQYGFFAQDTWQATDNLSLQYGFRYDLPKTNDKPIYNPRFEAAYGFRNDTTIDGNGVFQPRFSFNYQLSDEEGRMAQLRGGLGLFQGNTLGVWLTNPYQNNGLTVSTYSIRNNADNPAVSALYPFSADPYNQNVPPAITSQMVVDTLAPDFKQPTVWKSSFGIDAELPWWGMVATMEWQGLRVKDGFFYRNLNIGAPTGVLPDGRFTYYRNPNGGTNGNTQRANANPAFGQAITVLDNTDKGWANFVTVGLKKPFENDWSWSFNYTVGRSTEVNAGTSSQASSNFRDNIYLNPNEEVAKTANTSTRHRVNAGITWSKKLFGDYSTTVSAYYDGHSGRPYTWAFGNDANGDSYTRDPVFIPAPGQVSFEAGTSQTVIDEFYAYIASQPELSRYQGQIAPLQGGESPWANQLDLGFRQELPGFMAGHKGELRLDIYNFLNLLNKDWGVEERVGYPFTRTLANYAGVVNGKYVYSLPTTTDGNGVRHYNPQAREVYDAKAVSRWAGRITLKYSF</sequence>
<keyword evidence="4" id="KW-0812">Transmembrane</keyword>
<feature type="domain" description="TonB-dependent transporter Oar-like beta-barrel" evidence="9">
    <location>
        <begin position="358"/>
        <end position="1006"/>
    </location>
</feature>
<dbReference type="PANTHER" id="PTHR30069:SF46">
    <property type="entry name" value="OAR PROTEIN"/>
    <property type="match status" value="1"/>
</dbReference>
<evidence type="ECO:0000256" key="4">
    <source>
        <dbReference type="ARBA" id="ARBA00022692"/>
    </source>
</evidence>
<dbReference type="GO" id="GO:0015344">
    <property type="term" value="F:siderophore uptake transmembrane transporter activity"/>
    <property type="evidence" value="ECO:0007669"/>
    <property type="project" value="TreeGrafter"/>
</dbReference>
<dbReference type="Pfam" id="PF13620">
    <property type="entry name" value="CarboxypepD_reg"/>
    <property type="match status" value="1"/>
</dbReference>
<dbReference type="InterPro" id="IPR039426">
    <property type="entry name" value="TonB-dep_rcpt-like"/>
</dbReference>
<dbReference type="SUPFAM" id="SSF49464">
    <property type="entry name" value="Carboxypeptidase regulatory domain-like"/>
    <property type="match status" value="1"/>
</dbReference>